<dbReference type="Proteomes" id="UP000016932">
    <property type="component" value="Unassembled WGS sequence"/>
</dbReference>
<dbReference type="GO" id="GO:0000045">
    <property type="term" value="P:autophagosome assembly"/>
    <property type="evidence" value="ECO:0007669"/>
    <property type="project" value="TreeGrafter"/>
</dbReference>
<keyword evidence="11" id="KW-1185">Reference proteome</keyword>
<protein>
    <recommendedName>
        <fullName evidence="2">Ubiquitin-like-conjugating enzyme ATG10</fullName>
    </recommendedName>
    <alternativeName>
        <fullName evidence="7">Autophagy-related protein 10</fullName>
    </alternativeName>
</protein>
<evidence type="ECO:0000256" key="5">
    <source>
        <dbReference type="ARBA" id="ARBA00022927"/>
    </source>
</evidence>
<dbReference type="HOGENOM" id="CLU_072332_5_0_1"/>
<name>M2YRM7_PSEFD</name>
<dbReference type="AlphaFoldDB" id="M2YRM7"/>
<evidence type="ECO:0000313" key="10">
    <source>
        <dbReference type="EMBL" id="EME80375.1"/>
    </source>
</evidence>
<feature type="non-terminal residue" evidence="10">
    <location>
        <position position="1"/>
    </location>
</feature>
<keyword evidence="5" id="KW-0813">Transport</keyword>
<dbReference type="Gene3D" id="3.30.1460.50">
    <property type="match status" value="1"/>
</dbReference>
<dbReference type="Pfam" id="PF03987">
    <property type="entry name" value="Autophagy_act_C"/>
    <property type="match status" value="1"/>
</dbReference>
<dbReference type="KEGG" id="pfj:MYCFIDRAFT_31334"/>
<dbReference type="VEuPathDB" id="FungiDB:MYCFIDRAFT_31334"/>
<keyword evidence="9" id="KW-0812">Transmembrane</keyword>
<keyword evidence="3" id="KW-0808">Transferase</keyword>
<reference evidence="10 11" key="1">
    <citation type="journal article" date="2012" name="PLoS Pathog.">
        <title>Diverse lifestyles and strategies of plant pathogenesis encoded in the genomes of eighteen Dothideomycetes fungi.</title>
        <authorList>
            <person name="Ohm R.A."/>
            <person name="Feau N."/>
            <person name="Henrissat B."/>
            <person name="Schoch C.L."/>
            <person name="Horwitz B.A."/>
            <person name="Barry K.W."/>
            <person name="Condon B.J."/>
            <person name="Copeland A.C."/>
            <person name="Dhillon B."/>
            <person name="Glaser F."/>
            <person name="Hesse C.N."/>
            <person name="Kosti I."/>
            <person name="LaButti K."/>
            <person name="Lindquist E.A."/>
            <person name="Lucas S."/>
            <person name="Salamov A.A."/>
            <person name="Bradshaw R.E."/>
            <person name="Ciuffetti L."/>
            <person name="Hamelin R.C."/>
            <person name="Kema G.H.J."/>
            <person name="Lawrence C."/>
            <person name="Scott J.A."/>
            <person name="Spatafora J.W."/>
            <person name="Turgeon B.G."/>
            <person name="de Wit P.J.G.M."/>
            <person name="Zhong S."/>
            <person name="Goodwin S.B."/>
            <person name="Grigoriev I.V."/>
        </authorList>
    </citation>
    <scope>NUCLEOTIDE SEQUENCE [LARGE SCALE GENOMIC DNA]</scope>
    <source>
        <strain evidence="10 11">CIRAD86</strain>
    </source>
</reference>
<evidence type="ECO:0000256" key="3">
    <source>
        <dbReference type="ARBA" id="ARBA00022679"/>
    </source>
</evidence>
<evidence type="ECO:0000256" key="4">
    <source>
        <dbReference type="ARBA" id="ARBA00022786"/>
    </source>
</evidence>
<keyword evidence="5" id="KW-0653">Protein transport</keyword>
<evidence type="ECO:0000256" key="6">
    <source>
        <dbReference type="ARBA" id="ARBA00023006"/>
    </source>
</evidence>
<dbReference type="GO" id="GO:0061651">
    <property type="term" value="F:Atg12 conjugating enzyme activity"/>
    <property type="evidence" value="ECO:0007669"/>
    <property type="project" value="TreeGrafter"/>
</dbReference>
<evidence type="ECO:0000256" key="9">
    <source>
        <dbReference type="SAM" id="Phobius"/>
    </source>
</evidence>
<dbReference type="GO" id="GO:0000422">
    <property type="term" value="P:autophagy of mitochondrion"/>
    <property type="evidence" value="ECO:0007669"/>
    <property type="project" value="TreeGrafter"/>
</dbReference>
<evidence type="ECO:0000256" key="1">
    <source>
        <dbReference type="ARBA" id="ARBA00005696"/>
    </source>
</evidence>
<dbReference type="PANTHER" id="PTHR14957:SF1">
    <property type="entry name" value="UBIQUITIN-LIKE-CONJUGATING ENZYME ATG10"/>
    <property type="match status" value="1"/>
</dbReference>
<feature type="transmembrane region" description="Helical" evidence="9">
    <location>
        <begin position="141"/>
        <end position="162"/>
    </location>
</feature>
<gene>
    <name evidence="10" type="ORF">MYCFIDRAFT_31334</name>
</gene>
<proteinExistence type="inferred from homology"/>
<accession>M2YRM7</accession>
<sequence>FLRIKRRMRVSESIQIPEPPEPSDGEYLEDDPEALQTGRSPAHNEVLITYDIVHSPSYQVPVLYLTAKYGCNSSSLSISEIHRLLVPDAFKQQVEAVGIMGALSMTDHPVTSVPVYFVHPCRTQEAMQAVLSGREAVPVEYLALWLGLAGGSIGLSVPVPLIQALKL</sequence>
<dbReference type="eggNOG" id="KOG4741">
    <property type="taxonomic scope" value="Eukaryota"/>
</dbReference>
<evidence type="ECO:0000256" key="2">
    <source>
        <dbReference type="ARBA" id="ARBA00021099"/>
    </source>
</evidence>
<keyword evidence="9" id="KW-1133">Transmembrane helix</keyword>
<dbReference type="InterPro" id="IPR007135">
    <property type="entry name" value="Atg3/Atg10"/>
</dbReference>
<dbReference type="GO" id="GO:0015031">
    <property type="term" value="P:protein transport"/>
    <property type="evidence" value="ECO:0007669"/>
    <property type="project" value="UniProtKB-KW"/>
</dbReference>
<feature type="compositionally biased region" description="Acidic residues" evidence="8">
    <location>
        <begin position="21"/>
        <end position="33"/>
    </location>
</feature>
<dbReference type="OrthoDB" id="4089664at2759"/>
<dbReference type="GO" id="GO:0005829">
    <property type="term" value="C:cytosol"/>
    <property type="evidence" value="ECO:0007669"/>
    <property type="project" value="TreeGrafter"/>
</dbReference>
<feature type="region of interest" description="Disordered" evidence="8">
    <location>
        <begin position="12"/>
        <end position="40"/>
    </location>
</feature>
<dbReference type="GeneID" id="19338798"/>
<dbReference type="GO" id="GO:0032446">
    <property type="term" value="P:protein modification by small protein conjugation"/>
    <property type="evidence" value="ECO:0007669"/>
    <property type="project" value="TreeGrafter"/>
</dbReference>
<keyword evidence="9" id="KW-0472">Membrane</keyword>
<keyword evidence="4" id="KW-0833">Ubl conjugation pathway</keyword>
<dbReference type="PANTHER" id="PTHR14957">
    <property type="entry name" value="UBIQUITIN-LIKE-CONJUGATING ENZYME ATG10"/>
    <property type="match status" value="1"/>
</dbReference>
<evidence type="ECO:0000256" key="8">
    <source>
        <dbReference type="SAM" id="MobiDB-lite"/>
    </source>
</evidence>
<dbReference type="STRING" id="383855.M2YRM7"/>
<evidence type="ECO:0000256" key="7">
    <source>
        <dbReference type="ARBA" id="ARBA00029833"/>
    </source>
</evidence>
<comment type="similarity">
    <text evidence="1">Belongs to the ATG10 family.</text>
</comment>
<evidence type="ECO:0000313" key="11">
    <source>
        <dbReference type="Proteomes" id="UP000016932"/>
    </source>
</evidence>
<keyword evidence="6" id="KW-0072">Autophagy</keyword>
<organism evidence="10 11">
    <name type="scientific">Pseudocercospora fijiensis (strain CIRAD86)</name>
    <name type="common">Black leaf streak disease fungus</name>
    <name type="synonym">Mycosphaerella fijiensis</name>
    <dbReference type="NCBI Taxonomy" id="383855"/>
    <lineage>
        <taxon>Eukaryota</taxon>
        <taxon>Fungi</taxon>
        <taxon>Dikarya</taxon>
        <taxon>Ascomycota</taxon>
        <taxon>Pezizomycotina</taxon>
        <taxon>Dothideomycetes</taxon>
        <taxon>Dothideomycetidae</taxon>
        <taxon>Mycosphaerellales</taxon>
        <taxon>Mycosphaerellaceae</taxon>
        <taxon>Pseudocercospora</taxon>
    </lineage>
</organism>
<dbReference type="EMBL" id="KB446561">
    <property type="protein sequence ID" value="EME80375.1"/>
    <property type="molecule type" value="Genomic_DNA"/>
</dbReference>
<dbReference type="RefSeq" id="XP_007928778.1">
    <property type="nucleotide sequence ID" value="XM_007930587.1"/>
</dbReference>